<reference evidence="5 6" key="1">
    <citation type="journal article" date="2022" name="Res Sq">
        <title>Evolution of multicellular longitudinally dividing oral cavity symbionts (Neisseriaceae).</title>
        <authorList>
            <person name="Nyongesa S."/>
            <person name="Weber P."/>
            <person name="Bernet E."/>
            <person name="Pullido F."/>
            <person name="Nieckarz M."/>
            <person name="Delaby M."/>
            <person name="Nieves C."/>
            <person name="Viehboeck T."/>
            <person name="Krause N."/>
            <person name="Rivera-Millot A."/>
            <person name="Nakamura A."/>
            <person name="Vischer N."/>
            <person name="VanNieuwenhze M."/>
            <person name="Brun Y."/>
            <person name="Cava F."/>
            <person name="Bulgheresi S."/>
            <person name="Veyrier F."/>
        </authorList>
    </citation>
    <scope>NUCLEOTIDE SEQUENCE [LARGE SCALE GENOMIC DNA]</scope>
    <source>
        <strain evidence="5 6">CCUG 63373m</strain>
    </source>
</reference>
<dbReference type="InterPro" id="IPR023210">
    <property type="entry name" value="NADP_OxRdtase_dom"/>
</dbReference>
<feature type="domain" description="NADP-dependent oxidoreductase" evidence="4">
    <location>
        <begin position="76"/>
        <end position="322"/>
    </location>
</feature>
<keyword evidence="2" id="KW-0521">NADP</keyword>
<evidence type="ECO:0000313" key="6">
    <source>
        <dbReference type="Proteomes" id="UP000829817"/>
    </source>
</evidence>
<dbReference type="InterPro" id="IPR036812">
    <property type="entry name" value="NAD(P)_OxRdtase_dom_sf"/>
</dbReference>
<evidence type="ECO:0000256" key="3">
    <source>
        <dbReference type="ARBA" id="ARBA00023002"/>
    </source>
</evidence>
<evidence type="ECO:0000259" key="4">
    <source>
        <dbReference type="Pfam" id="PF00248"/>
    </source>
</evidence>
<name>A0ABY4DRP5_9NEIS</name>
<dbReference type="SUPFAM" id="SSF51430">
    <property type="entry name" value="NAD(P)-linked oxidoreductase"/>
    <property type="match status" value="1"/>
</dbReference>
<organism evidence="5 6">
    <name type="scientific">Uruburuella testudinis</name>
    <dbReference type="NCBI Taxonomy" id="1282863"/>
    <lineage>
        <taxon>Bacteria</taxon>
        <taxon>Pseudomonadati</taxon>
        <taxon>Pseudomonadota</taxon>
        <taxon>Betaproteobacteria</taxon>
        <taxon>Neisseriales</taxon>
        <taxon>Neisseriaceae</taxon>
        <taxon>Uruburuella</taxon>
    </lineage>
</organism>
<accession>A0ABY4DRP5</accession>
<dbReference type="InterPro" id="IPR020471">
    <property type="entry name" value="AKR"/>
</dbReference>
<evidence type="ECO:0000313" key="5">
    <source>
        <dbReference type="EMBL" id="UOO81073.1"/>
    </source>
</evidence>
<dbReference type="EMBL" id="CP091508">
    <property type="protein sequence ID" value="UOO81073.1"/>
    <property type="molecule type" value="Genomic_DNA"/>
</dbReference>
<protein>
    <submittedName>
        <fullName evidence="5">Aldo/keto reductase</fullName>
    </submittedName>
</protein>
<dbReference type="PANTHER" id="PTHR43827:SF3">
    <property type="entry name" value="NADP-DEPENDENT OXIDOREDUCTASE DOMAIN-CONTAINING PROTEIN"/>
    <property type="match status" value="1"/>
</dbReference>
<gene>
    <name evidence="5" type="ORF">LVJ83_08800</name>
</gene>
<dbReference type="InterPro" id="IPR006311">
    <property type="entry name" value="TAT_signal"/>
</dbReference>
<keyword evidence="3" id="KW-0560">Oxidoreductase</keyword>
<sequence length="330" mass="36702">MNDQRNPHTRLSRRRFLLASSLIGAGVALSPLVMCAPRNRSTTTTGNAAPQGQAAAFDFNRRTVRLNDGRDMPIIGIGMFTLSNAEAESATRHALQNGYRLIDTAHIYGNEAAVGRAVKASGIPREEIFITSKLWMNDFPNAAAEIDNMLQRLDTGYIDLLLLHHPAPHDQAAYRAMEQAVKAGKVKSIGLSNYYEKEFTQIMQTATIPPAVVQNETHPYNQWKNLKPFFARYGTVLESWYPLGGRDRYGRGGKDTLFADPTIVALAQKHGKTPPQILLRWHLQDGNIAIPGSANPAHIRENIDIFDFALSDEDMAAISKLDKQQRFSTF</sequence>
<comment type="similarity">
    <text evidence="1">Belongs to the aldo/keto reductase family.</text>
</comment>
<keyword evidence="6" id="KW-1185">Reference proteome</keyword>
<dbReference type="Proteomes" id="UP000829817">
    <property type="component" value="Chromosome"/>
</dbReference>
<dbReference type="Pfam" id="PF00248">
    <property type="entry name" value="Aldo_ket_red"/>
    <property type="match status" value="1"/>
</dbReference>
<proteinExistence type="inferred from homology"/>
<dbReference type="PRINTS" id="PR00069">
    <property type="entry name" value="ALDKETRDTASE"/>
</dbReference>
<dbReference type="Gene3D" id="3.20.20.100">
    <property type="entry name" value="NADP-dependent oxidoreductase domain"/>
    <property type="match status" value="1"/>
</dbReference>
<dbReference type="PROSITE" id="PS51318">
    <property type="entry name" value="TAT"/>
    <property type="match status" value="1"/>
</dbReference>
<dbReference type="PROSITE" id="PS00798">
    <property type="entry name" value="ALDOKETO_REDUCTASE_1"/>
    <property type="match status" value="1"/>
</dbReference>
<dbReference type="PIRSF" id="PIRSF000097">
    <property type="entry name" value="AKR"/>
    <property type="match status" value="1"/>
</dbReference>
<dbReference type="InterPro" id="IPR018170">
    <property type="entry name" value="Aldo/ket_reductase_CS"/>
</dbReference>
<dbReference type="RefSeq" id="WP_244784142.1">
    <property type="nucleotide sequence ID" value="NZ_CP091508.1"/>
</dbReference>
<dbReference type="PANTHER" id="PTHR43827">
    <property type="entry name" value="2,5-DIKETO-D-GLUCONIC ACID REDUCTASE"/>
    <property type="match status" value="1"/>
</dbReference>
<evidence type="ECO:0000256" key="2">
    <source>
        <dbReference type="ARBA" id="ARBA00022857"/>
    </source>
</evidence>
<evidence type="ECO:0000256" key="1">
    <source>
        <dbReference type="ARBA" id="ARBA00007905"/>
    </source>
</evidence>
<dbReference type="PROSITE" id="PS00062">
    <property type="entry name" value="ALDOKETO_REDUCTASE_2"/>
    <property type="match status" value="1"/>
</dbReference>